<keyword evidence="2" id="KW-1185">Reference proteome</keyword>
<accession>U4KMW2</accession>
<dbReference type="GO" id="GO:0008168">
    <property type="term" value="F:methyltransferase activity"/>
    <property type="evidence" value="ECO:0007669"/>
    <property type="project" value="UniProtKB-KW"/>
</dbReference>
<dbReference type="PANTHER" id="PTHR35276:SF1">
    <property type="entry name" value="TRNA (MNM(5)S(2)U34)-METHYLTRANSFERASE, CHLOROPLASTIC"/>
    <property type="match status" value="1"/>
</dbReference>
<dbReference type="PANTHER" id="PTHR35276">
    <property type="entry name" value="S-ADENOSYL-L-METHIONINE-DEPENDENT METHYLTRANSFERASES SUPERFAMILY PROTEIN"/>
    <property type="match status" value="1"/>
</dbReference>
<evidence type="ECO:0000313" key="1">
    <source>
        <dbReference type="EMBL" id="CCV65530.1"/>
    </source>
</evidence>
<name>U4KMW2_9MOLU</name>
<proteinExistence type="predicted"/>
<dbReference type="STRING" id="61635.BN85305090"/>
<keyword evidence="1" id="KW-0489">Methyltransferase</keyword>
<dbReference type="InterPro" id="IPR010719">
    <property type="entry name" value="MnmM_MeTrfase"/>
</dbReference>
<dbReference type="GO" id="GO:0032259">
    <property type="term" value="P:methylation"/>
    <property type="evidence" value="ECO:0007669"/>
    <property type="project" value="UniProtKB-KW"/>
</dbReference>
<dbReference type="KEGG" id="abra:BN85305090"/>
<protein>
    <submittedName>
        <fullName evidence="1">Putative rRNA methylase</fullName>
    </submittedName>
</protein>
<dbReference type="HOGENOM" id="CLU_079190_1_0_14"/>
<dbReference type="Gene3D" id="3.40.50.150">
    <property type="entry name" value="Vaccinia Virus protein VP39"/>
    <property type="match status" value="1"/>
</dbReference>
<dbReference type="EMBL" id="FO681348">
    <property type="protein sequence ID" value="CCV65530.1"/>
    <property type="molecule type" value="Genomic_DNA"/>
</dbReference>
<sequence length="172" mass="19718">MLFFVDYYLNTHVKKDDHVLDLTLGNGYDTLKLSTLASVVTAFDIQEKAISISKERLDEHNIKNVRLVCDSHENYQNYVNHVDGAVFNLGYLPSGDKTITTKATITLETIKRLLEEPDLRFILVTCYQGHEEGKKESLLLLSYLKTLEKPFQVSTYQMLNKTDAPFVLLIEK</sequence>
<dbReference type="CDD" id="cd02440">
    <property type="entry name" value="AdoMet_MTases"/>
    <property type="match status" value="1"/>
</dbReference>
<organism evidence="1 2">
    <name type="scientific">Acholeplasma brassicae</name>
    <dbReference type="NCBI Taxonomy" id="61635"/>
    <lineage>
        <taxon>Bacteria</taxon>
        <taxon>Bacillati</taxon>
        <taxon>Mycoplasmatota</taxon>
        <taxon>Mollicutes</taxon>
        <taxon>Acholeplasmatales</taxon>
        <taxon>Acholeplasmataceae</taxon>
        <taxon>Acholeplasma</taxon>
    </lineage>
</organism>
<dbReference type="InterPro" id="IPR029063">
    <property type="entry name" value="SAM-dependent_MTases_sf"/>
</dbReference>
<dbReference type="Pfam" id="PF06962">
    <property type="entry name" value="rRNA_methylase"/>
    <property type="match status" value="1"/>
</dbReference>
<dbReference type="Proteomes" id="UP000032737">
    <property type="component" value="Chromosome"/>
</dbReference>
<keyword evidence="1" id="KW-0808">Transferase</keyword>
<dbReference type="SUPFAM" id="SSF53335">
    <property type="entry name" value="S-adenosyl-L-methionine-dependent methyltransferases"/>
    <property type="match status" value="1"/>
</dbReference>
<dbReference type="AlphaFoldDB" id="U4KMW2"/>
<gene>
    <name evidence="1" type="ORF">BN85305090</name>
</gene>
<evidence type="ECO:0000313" key="2">
    <source>
        <dbReference type="Proteomes" id="UP000032737"/>
    </source>
</evidence>
<reference evidence="1 2" key="1">
    <citation type="journal article" date="2013" name="J. Mol. Microbiol. Biotechnol.">
        <title>Analysis of the Complete Genomes of Acholeplasma brassicae , A. palmae and A. laidlawii and Their Comparison to the Obligate Parasites from ' Candidatus Phytoplasma'.</title>
        <authorList>
            <person name="Kube M."/>
            <person name="Siewert C."/>
            <person name="Migdoll A.M."/>
            <person name="Duduk B."/>
            <person name="Holz S."/>
            <person name="Rabus R."/>
            <person name="Seemuller E."/>
            <person name="Mitrovic J."/>
            <person name="Muller I."/>
            <person name="Buttner C."/>
            <person name="Reinhardt R."/>
        </authorList>
    </citation>
    <scope>NUCLEOTIDE SEQUENCE [LARGE SCALE GENOMIC DNA]</scope>
    <source>
        <strain evidence="2">0502</strain>
    </source>
</reference>